<dbReference type="STRING" id="656914.SAMN00017405_1130"/>
<proteinExistence type="inferred from homology"/>
<dbReference type="Pfam" id="PF19824">
    <property type="entry name" value="Tlp"/>
    <property type="match status" value="1"/>
</dbReference>
<feature type="compositionally biased region" description="Basic and acidic residues" evidence="2">
    <location>
        <begin position="1"/>
        <end position="14"/>
    </location>
</feature>
<evidence type="ECO:0000313" key="3">
    <source>
        <dbReference type="EMBL" id="SMB86152.1"/>
    </source>
</evidence>
<dbReference type="OrthoDB" id="1799076at2"/>
<reference evidence="3 4" key="1">
    <citation type="submission" date="2017-04" db="EMBL/GenBank/DDBJ databases">
        <authorList>
            <person name="Afonso C.L."/>
            <person name="Miller P.J."/>
            <person name="Scott M.A."/>
            <person name="Spackman E."/>
            <person name="Goraichik I."/>
            <person name="Dimitrov K.M."/>
            <person name="Suarez D.L."/>
            <person name="Swayne D.E."/>
        </authorList>
    </citation>
    <scope>NUCLEOTIDE SEQUENCE [LARGE SCALE GENOMIC DNA]</scope>
    <source>
        <strain evidence="3 4">DSM 11270</strain>
    </source>
</reference>
<dbReference type="Proteomes" id="UP000192731">
    <property type="component" value="Unassembled WGS sequence"/>
</dbReference>
<feature type="compositionally biased region" description="Basic and acidic residues" evidence="2">
    <location>
        <begin position="51"/>
        <end position="69"/>
    </location>
</feature>
<evidence type="ECO:0000256" key="2">
    <source>
        <dbReference type="SAM" id="MobiDB-lite"/>
    </source>
</evidence>
<name>A0A1W1UYE5_DESTI</name>
<feature type="region of interest" description="Disordered" evidence="2">
    <location>
        <begin position="1"/>
        <end position="20"/>
    </location>
</feature>
<protein>
    <recommendedName>
        <fullName evidence="1">Protein Tlp homolog</fullName>
    </recommendedName>
</protein>
<evidence type="ECO:0000313" key="4">
    <source>
        <dbReference type="Proteomes" id="UP000192731"/>
    </source>
</evidence>
<dbReference type="EMBL" id="FWWT01000013">
    <property type="protein sequence ID" value="SMB86152.1"/>
    <property type="molecule type" value="Genomic_DNA"/>
</dbReference>
<accession>A0A1W1UYE5</accession>
<dbReference type="RefSeq" id="WP_084052524.1">
    <property type="nucleotide sequence ID" value="NZ_FWWT01000013.1"/>
</dbReference>
<dbReference type="InterPro" id="IPR017524">
    <property type="entry name" value="SASP_thioredoxin-like"/>
</dbReference>
<dbReference type="AlphaFoldDB" id="A0A1W1UYE5"/>
<dbReference type="HAMAP" id="MF_01506">
    <property type="entry name" value="Tlp"/>
    <property type="match status" value="1"/>
</dbReference>
<keyword evidence="4" id="KW-1185">Reference proteome</keyword>
<sequence>MKKNKPDDRRDNVDKIQSNINNTIENYREAKDMINETDNQTMKNQLIEKNEKRRDALSGMREEIKDEANARQNNLK</sequence>
<dbReference type="NCBIfam" id="TIGR03090">
    <property type="entry name" value="SASP_tlp"/>
    <property type="match status" value="1"/>
</dbReference>
<evidence type="ECO:0000256" key="1">
    <source>
        <dbReference type="HAMAP-Rule" id="MF_01506"/>
    </source>
</evidence>
<feature type="region of interest" description="Disordered" evidence="2">
    <location>
        <begin position="51"/>
        <end position="76"/>
    </location>
</feature>
<comment type="similarity">
    <text evidence="1">Belongs to the Tlp family.</text>
</comment>
<organism evidence="3 4">
    <name type="scientific">Desulfonispora thiosulfatigenes DSM 11270</name>
    <dbReference type="NCBI Taxonomy" id="656914"/>
    <lineage>
        <taxon>Bacteria</taxon>
        <taxon>Bacillati</taxon>
        <taxon>Bacillota</taxon>
        <taxon>Clostridia</taxon>
        <taxon>Eubacteriales</taxon>
        <taxon>Peptococcaceae</taxon>
        <taxon>Desulfonispora</taxon>
    </lineage>
</organism>
<gene>
    <name evidence="1" type="primary">tlp</name>
    <name evidence="3" type="ORF">SAMN00017405_1130</name>
</gene>